<evidence type="ECO:0000256" key="3">
    <source>
        <dbReference type="ARBA" id="ARBA00022448"/>
    </source>
</evidence>
<sequence length="48" mass="5456">MESEEKDKKVETAEAHVASLQKQAADLLLEYDRLLEDNQNLQAMGHKS</sequence>
<evidence type="ECO:0000256" key="7">
    <source>
        <dbReference type="ARBA" id="ARBA00022927"/>
    </source>
</evidence>
<dbReference type="FunFam" id="1.20.5.110:FF:000011">
    <property type="entry name" value="B-cell receptor-associated protein 29"/>
    <property type="match status" value="1"/>
</dbReference>
<evidence type="ECO:0000256" key="10">
    <source>
        <dbReference type="ARBA" id="ARBA00023136"/>
    </source>
</evidence>
<dbReference type="Gene3D" id="1.20.5.110">
    <property type="match status" value="1"/>
</dbReference>
<evidence type="ECO:0000256" key="11">
    <source>
        <dbReference type="SAM" id="Coils"/>
    </source>
</evidence>
<evidence type="ECO:0000256" key="9">
    <source>
        <dbReference type="ARBA" id="ARBA00023054"/>
    </source>
</evidence>
<evidence type="ECO:0000313" key="12">
    <source>
        <dbReference type="EMBL" id="MCI14090.1"/>
    </source>
</evidence>
<dbReference type="GO" id="GO:0005789">
    <property type="term" value="C:endoplasmic reticulum membrane"/>
    <property type="evidence" value="ECO:0007669"/>
    <property type="project" value="UniProtKB-SubCell"/>
</dbReference>
<dbReference type="EMBL" id="LXQA010090945">
    <property type="protein sequence ID" value="MCI14090.1"/>
    <property type="molecule type" value="Genomic_DNA"/>
</dbReference>
<keyword evidence="6" id="KW-0256">Endoplasmic reticulum</keyword>
<keyword evidence="3" id="KW-0813">Transport</keyword>
<name>A0A392PRL1_9FABA</name>
<comment type="subcellular location">
    <subcellularLocation>
        <location evidence="1">Endoplasmic reticulum membrane</location>
        <topology evidence="1">Multi-pass membrane protein</topology>
    </subcellularLocation>
</comment>
<proteinExistence type="inferred from homology"/>
<evidence type="ECO:0000256" key="5">
    <source>
        <dbReference type="ARBA" id="ARBA00022703"/>
    </source>
</evidence>
<keyword evidence="9 11" id="KW-0175">Coiled coil</keyword>
<keyword evidence="5" id="KW-0053">Apoptosis</keyword>
<dbReference type="AlphaFoldDB" id="A0A392PRL1"/>
<dbReference type="GO" id="GO:0015031">
    <property type="term" value="P:protein transport"/>
    <property type="evidence" value="ECO:0007669"/>
    <property type="project" value="UniProtKB-KW"/>
</dbReference>
<keyword evidence="10" id="KW-0472">Membrane</keyword>
<evidence type="ECO:0000256" key="2">
    <source>
        <dbReference type="ARBA" id="ARBA00007956"/>
    </source>
</evidence>
<keyword evidence="12" id="KW-0675">Receptor</keyword>
<reference evidence="12 13" key="1">
    <citation type="journal article" date="2018" name="Front. Plant Sci.">
        <title>Red Clover (Trifolium pratense) and Zigzag Clover (T. medium) - A Picture of Genomic Similarities and Differences.</title>
        <authorList>
            <person name="Dluhosova J."/>
            <person name="Istvanek J."/>
            <person name="Nedelnik J."/>
            <person name="Repkova J."/>
        </authorList>
    </citation>
    <scope>NUCLEOTIDE SEQUENCE [LARGE SCALE GENOMIC DNA]</scope>
    <source>
        <strain evidence="13">cv. 10/8</strain>
        <tissue evidence="12">Leaf</tissue>
    </source>
</reference>
<feature type="coiled-coil region" evidence="11">
    <location>
        <begin position="3"/>
        <end position="44"/>
    </location>
</feature>
<evidence type="ECO:0000256" key="6">
    <source>
        <dbReference type="ARBA" id="ARBA00022824"/>
    </source>
</evidence>
<evidence type="ECO:0000256" key="1">
    <source>
        <dbReference type="ARBA" id="ARBA00004477"/>
    </source>
</evidence>
<keyword evidence="7" id="KW-0653">Protein transport</keyword>
<dbReference type="Proteomes" id="UP000265520">
    <property type="component" value="Unassembled WGS sequence"/>
</dbReference>
<comment type="caution">
    <text evidence="12">The sequence shown here is derived from an EMBL/GenBank/DDBJ whole genome shotgun (WGS) entry which is preliminary data.</text>
</comment>
<organism evidence="12 13">
    <name type="scientific">Trifolium medium</name>
    <dbReference type="NCBI Taxonomy" id="97028"/>
    <lineage>
        <taxon>Eukaryota</taxon>
        <taxon>Viridiplantae</taxon>
        <taxon>Streptophyta</taxon>
        <taxon>Embryophyta</taxon>
        <taxon>Tracheophyta</taxon>
        <taxon>Spermatophyta</taxon>
        <taxon>Magnoliopsida</taxon>
        <taxon>eudicotyledons</taxon>
        <taxon>Gunneridae</taxon>
        <taxon>Pentapetalae</taxon>
        <taxon>rosids</taxon>
        <taxon>fabids</taxon>
        <taxon>Fabales</taxon>
        <taxon>Fabaceae</taxon>
        <taxon>Papilionoideae</taxon>
        <taxon>50 kb inversion clade</taxon>
        <taxon>NPAAA clade</taxon>
        <taxon>Hologalegina</taxon>
        <taxon>IRL clade</taxon>
        <taxon>Trifolieae</taxon>
        <taxon>Trifolium</taxon>
    </lineage>
</organism>
<protein>
    <submittedName>
        <fullName evidence="12">B-cell receptor-associated protein 31-like</fullName>
    </submittedName>
</protein>
<keyword evidence="8" id="KW-1133">Transmembrane helix</keyword>
<comment type="similarity">
    <text evidence="2">Belongs to the BCAP29/BCAP31 family.</text>
</comment>
<evidence type="ECO:0000313" key="13">
    <source>
        <dbReference type="Proteomes" id="UP000265520"/>
    </source>
</evidence>
<evidence type="ECO:0000256" key="4">
    <source>
        <dbReference type="ARBA" id="ARBA00022692"/>
    </source>
</evidence>
<keyword evidence="13" id="KW-1185">Reference proteome</keyword>
<evidence type="ECO:0000256" key="8">
    <source>
        <dbReference type="ARBA" id="ARBA00022989"/>
    </source>
</evidence>
<accession>A0A392PRL1</accession>
<keyword evidence="4" id="KW-0812">Transmembrane</keyword>